<dbReference type="Gene3D" id="3.40.630.10">
    <property type="entry name" value="Zn peptidases"/>
    <property type="match status" value="1"/>
</dbReference>
<organism evidence="2 3">
    <name type="scientific">Flammeovirga yaeyamensis</name>
    <dbReference type="NCBI Taxonomy" id="367791"/>
    <lineage>
        <taxon>Bacteria</taxon>
        <taxon>Pseudomonadati</taxon>
        <taxon>Bacteroidota</taxon>
        <taxon>Cytophagia</taxon>
        <taxon>Cytophagales</taxon>
        <taxon>Flammeovirgaceae</taxon>
        <taxon>Flammeovirga</taxon>
    </lineage>
</organism>
<dbReference type="RefSeq" id="WP_169665035.1">
    <property type="nucleotide sequence ID" value="NZ_CP076132.1"/>
</dbReference>
<evidence type="ECO:0000313" key="3">
    <source>
        <dbReference type="Proteomes" id="UP000678679"/>
    </source>
</evidence>
<dbReference type="Pfam" id="PF04389">
    <property type="entry name" value="Peptidase_M28"/>
    <property type="match status" value="1"/>
</dbReference>
<dbReference type="GO" id="GO:0006508">
    <property type="term" value="P:proteolysis"/>
    <property type="evidence" value="ECO:0007669"/>
    <property type="project" value="InterPro"/>
</dbReference>
<gene>
    <name evidence="2" type="ORF">KMW28_02460</name>
</gene>
<dbReference type="EMBL" id="CP076132">
    <property type="protein sequence ID" value="QWG02457.1"/>
    <property type="molecule type" value="Genomic_DNA"/>
</dbReference>
<dbReference type="KEGG" id="fya:KMW28_02460"/>
<dbReference type="GO" id="GO:0008235">
    <property type="term" value="F:metalloexopeptidase activity"/>
    <property type="evidence" value="ECO:0007669"/>
    <property type="project" value="InterPro"/>
</dbReference>
<dbReference type="PANTHER" id="PTHR12147:SF26">
    <property type="entry name" value="PEPTIDASE M28 DOMAIN-CONTAINING PROTEIN"/>
    <property type="match status" value="1"/>
</dbReference>
<protein>
    <submittedName>
        <fullName evidence="2">M20/M25/M40 family metallo-hydrolase</fullName>
    </submittedName>
</protein>
<proteinExistence type="predicted"/>
<dbReference type="SUPFAM" id="SSF53187">
    <property type="entry name" value="Zn-dependent exopeptidases"/>
    <property type="match status" value="1"/>
</dbReference>
<keyword evidence="3" id="KW-1185">Reference proteome</keyword>
<feature type="domain" description="Peptidase M28" evidence="1">
    <location>
        <begin position="213"/>
        <end position="389"/>
    </location>
</feature>
<dbReference type="InterPro" id="IPR007484">
    <property type="entry name" value="Peptidase_M28"/>
</dbReference>
<dbReference type="PANTHER" id="PTHR12147">
    <property type="entry name" value="METALLOPEPTIDASE M28 FAMILY MEMBER"/>
    <property type="match status" value="1"/>
</dbReference>
<dbReference type="AlphaFoldDB" id="A0AAX1N4T4"/>
<name>A0AAX1N4T4_9BACT</name>
<sequence length="410" mass="46368">MFITTICGYGQNMDEVNKNIQHLCSKQLFGRGYVKNGDQKAAHFIQMQFSKLGLRALNHENYYQDFSFDVNTFPQNVSLKVDGTSLVLGKDYIPASDSGSGKSTGKIHFLNEDIFSDKEAQQEFMKKDLSGLVLVYDQKHEQNKMSWGRLLFPKMMEANATIVLVDKKLTSGISQYQMPQPRFFVLKEKIKKENKELSLDILGLMKPQYKSQNVIGVINGTKSPEEYIFITAHYDHLGGIGKKTYFPGANDNASGVAMLLEIAKHYQQNPPEKSIVFIAFGGEEVGLIGSKYYVEHPLIPLDQIKFLVNLDLFGTGEDGMMAVNGKVYTEQYQLLDSLNKEANYLSSIQSRGKAANSDHYFFSEAGVPSFFFYLMGKSWTHYHDVNDRTPLPLSNFKGAYQLIIDFCDNL</sequence>
<dbReference type="Gene3D" id="3.50.30.30">
    <property type="match status" value="1"/>
</dbReference>
<evidence type="ECO:0000259" key="1">
    <source>
        <dbReference type="Pfam" id="PF04389"/>
    </source>
</evidence>
<dbReference type="Proteomes" id="UP000678679">
    <property type="component" value="Chromosome 1"/>
</dbReference>
<accession>A0AAX1N4T4</accession>
<evidence type="ECO:0000313" key="2">
    <source>
        <dbReference type="EMBL" id="QWG02457.1"/>
    </source>
</evidence>
<dbReference type="InterPro" id="IPR045175">
    <property type="entry name" value="M28_fam"/>
</dbReference>
<reference evidence="2 3" key="1">
    <citation type="submission" date="2021-05" db="EMBL/GenBank/DDBJ databases">
        <title>Comparative genomic studies on the polysaccharide-degrading batcterial strains of the Flammeovirga genus.</title>
        <authorList>
            <person name="Zewei F."/>
            <person name="Zheng Z."/>
            <person name="Yu L."/>
            <person name="Ruyue G."/>
            <person name="Yanhong M."/>
            <person name="Yuanyuan C."/>
            <person name="Jingyan G."/>
            <person name="Wenjun H."/>
        </authorList>
    </citation>
    <scope>NUCLEOTIDE SEQUENCE [LARGE SCALE GENOMIC DNA]</scope>
    <source>
        <strain evidence="2 3">NBRC:100898</strain>
    </source>
</reference>